<evidence type="ECO:0000256" key="1">
    <source>
        <dbReference type="SAM" id="MobiDB-lite"/>
    </source>
</evidence>
<feature type="region of interest" description="Disordered" evidence="1">
    <location>
        <begin position="236"/>
        <end position="255"/>
    </location>
</feature>
<name>A0A8T8WBR7_9EURY</name>
<dbReference type="InterPro" id="IPR019151">
    <property type="entry name" value="Proteasome_assmbl_chaperone_2"/>
</dbReference>
<dbReference type="EMBL" id="CP081958">
    <property type="protein sequence ID" value="QZP37312.1"/>
    <property type="molecule type" value="Genomic_DNA"/>
</dbReference>
<dbReference type="AlphaFoldDB" id="A0A8T8WBR7"/>
<dbReference type="InterPro" id="IPR004426">
    <property type="entry name" value="MJ1210-like"/>
</dbReference>
<dbReference type="PANTHER" id="PTHR35610:SF7">
    <property type="entry name" value="3-ISOPROPYLMALATE DEHYDRATASE"/>
    <property type="match status" value="1"/>
</dbReference>
<keyword evidence="3" id="KW-1185">Reference proteome</keyword>
<dbReference type="NCBIfam" id="TIGR00162">
    <property type="entry name" value="proteasome assembly chaperone family protein"/>
    <property type="match status" value="1"/>
</dbReference>
<evidence type="ECO:0000313" key="2">
    <source>
        <dbReference type="EMBL" id="QZP37312.1"/>
    </source>
</evidence>
<dbReference type="SUPFAM" id="SSF159659">
    <property type="entry name" value="Cgl1923-like"/>
    <property type="match status" value="1"/>
</dbReference>
<dbReference type="PANTHER" id="PTHR35610">
    <property type="entry name" value="3-ISOPROPYLMALATE DEHYDRATASE-RELATED"/>
    <property type="match status" value="1"/>
</dbReference>
<keyword evidence="2" id="KW-0647">Proteasome</keyword>
<dbReference type="RefSeq" id="WP_222607122.1">
    <property type="nucleotide sequence ID" value="NZ_CP081958.1"/>
</dbReference>
<dbReference type="KEGG" id="hmp:K6T50_13670"/>
<gene>
    <name evidence="2" type="ORF">K6T50_13670</name>
</gene>
<protein>
    <submittedName>
        <fullName evidence="2">Proteasome assembly chaperone family protein</fullName>
    </submittedName>
</protein>
<organism evidence="2 3">
    <name type="scientific">Halobaculum magnesiiphilum</name>
    <dbReference type="NCBI Taxonomy" id="1017351"/>
    <lineage>
        <taxon>Archaea</taxon>
        <taxon>Methanobacteriati</taxon>
        <taxon>Methanobacteriota</taxon>
        <taxon>Stenosarchaea group</taxon>
        <taxon>Halobacteria</taxon>
        <taxon>Halobacteriales</taxon>
        <taxon>Haloferacaceae</taxon>
        <taxon>Halobaculum</taxon>
    </lineage>
</organism>
<proteinExistence type="predicted"/>
<dbReference type="Gene3D" id="3.40.50.10900">
    <property type="entry name" value="PAC-like subunit"/>
    <property type="match status" value="1"/>
</dbReference>
<dbReference type="InterPro" id="IPR038389">
    <property type="entry name" value="PSMG2_sf"/>
</dbReference>
<reference evidence="2 3" key="1">
    <citation type="journal article" date="2021" name="Int. J. Syst. Evol. Microbiol.">
        <title>Halobaculum halophilum sp. nov. and Halobaculum salinum sp. nov., isolated from salt lake and saline soil.</title>
        <authorList>
            <person name="Cui H.L."/>
            <person name="Shi X.W."/>
            <person name="Yin X.M."/>
            <person name="Yang X.Y."/>
            <person name="Hou J."/>
            <person name="Zhu L."/>
        </authorList>
    </citation>
    <scope>NUCLEOTIDE SEQUENCE [LARGE SCALE GENOMIC DNA]</scope>
    <source>
        <strain evidence="2 3">NBRC 109044</strain>
    </source>
</reference>
<dbReference type="GO" id="GO:0000502">
    <property type="term" value="C:proteasome complex"/>
    <property type="evidence" value="ECO:0007669"/>
    <property type="project" value="UniProtKB-KW"/>
</dbReference>
<evidence type="ECO:0000313" key="3">
    <source>
        <dbReference type="Proteomes" id="UP000826254"/>
    </source>
</evidence>
<dbReference type="Proteomes" id="UP000826254">
    <property type="component" value="Chromosome"/>
</dbReference>
<dbReference type="GeneID" id="67179210"/>
<accession>A0A8T8WBR7</accession>
<dbReference type="Pfam" id="PF09754">
    <property type="entry name" value="PAC2"/>
    <property type="match status" value="1"/>
</dbReference>
<sequence length="255" mass="27247">MDDIDIEVVSDPDLTDPVFIEGLPGVGHVGKLVAEHLVEEFDGELVRRVYTTDFPPQVTVDDDGVAELTHAQFHHVDADGQDLVVLTGDHQAASNEGHYTLTTAFLDIAEEFGCGRAFALGGVPTGELIEDDEYDVLAARTGDTDREELEAAGVEFRENEPAGGIVGVSGLVLGLGTRRGLSAACLMGETSGYLVDPKSAQAVLEVLQNLLDIEVDFSDLEERAEEMEEVVGKIQEMQGSGGGGMPSEDELRYIG</sequence>